<accession>A0A1M5VJU6</accession>
<keyword evidence="2" id="KW-0325">Glycoprotein</keyword>
<keyword evidence="5" id="KW-1185">Reference proteome</keyword>
<proteinExistence type="predicted"/>
<dbReference type="PANTHER" id="PTHR10605:SF56">
    <property type="entry name" value="BIFUNCTIONAL HEPARAN SULFATE N-DEACETYLASE_N-SULFOTRANSFERASE"/>
    <property type="match status" value="1"/>
</dbReference>
<dbReference type="STRING" id="299255.SAMN02745129_2819"/>
<gene>
    <name evidence="4" type="ORF">SAMN02745129_2819</name>
</gene>
<feature type="domain" description="Sulfotransferase" evidence="3">
    <location>
        <begin position="3"/>
        <end position="205"/>
    </location>
</feature>
<reference evidence="4 5" key="1">
    <citation type="submission" date="2016-11" db="EMBL/GenBank/DDBJ databases">
        <authorList>
            <person name="Jaros S."/>
            <person name="Januszkiewicz K."/>
            <person name="Wedrychowicz H."/>
        </authorList>
    </citation>
    <scope>NUCLEOTIDE SEQUENCE [LARGE SCALE GENOMIC DNA]</scope>
    <source>
        <strain evidence="4 5">DSM 16917</strain>
    </source>
</reference>
<protein>
    <submittedName>
        <fullName evidence="4">Sulfotransferase domain-containing protein</fullName>
    </submittedName>
</protein>
<dbReference type="Pfam" id="PF00685">
    <property type="entry name" value="Sulfotransfer_1"/>
    <property type="match status" value="1"/>
</dbReference>
<dbReference type="InterPro" id="IPR037359">
    <property type="entry name" value="NST/OST"/>
</dbReference>
<dbReference type="RefSeq" id="WP_067656728.1">
    <property type="nucleotide sequence ID" value="NZ_FQXG01000004.1"/>
</dbReference>
<name>A0A1M5VJU6_9GAMM</name>
<dbReference type="OrthoDB" id="9075305at2"/>
<dbReference type="PANTHER" id="PTHR10605">
    <property type="entry name" value="HEPARAN SULFATE SULFOTRANSFERASE"/>
    <property type="match status" value="1"/>
</dbReference>
<dbReference type="AlphaFoldDB" id="A0A1M5VJU6"/>
<evidence type="ECO:0000256" key="1">
    <source>
        <dbReference type="ARBA" id="ARBA00022679"/>
    </source>
</evidence>
<organism evidence="4 5">
    <name type="scientific">Ferrimonas marina</name>
    <dbReference type="NCBI Taxonomy" id="299255"/>
    <lineage>
        <taxon>Bacteria</taxon>
        <taxon>Pseudomonadati</taxon>
        <taxon>Pseudomonadota</taxon>
        <taxon>Gammaproteobacteria</taxon>
        <taxon>Alteromonadales</taxon>
        <taxon>Ferrimonadaceae</taxon>
        <taxon>Ferrimonas</taxon>
    </lineage>
</organism>
<dbReference type="SUPFAM" id="SSF52540">
    <property type="entry name" value="P-loop containing nucleoside triphosphate hydrolases"/>
    <property type="match status" value="1"/>
</dbReference>
<keyword evidence="1 4" id="KW-0808">Transferase</keyword>
<dbReference type="InterPro" id="IPR027417">
    <property type="entry name" value="P-loop_NTPase"/>
</dbReference>
<evidence type="ECO:0000256" key="2">
    <source>
        <dbReference type="ARBA" id="ARBA00023180"/>
    </source>
</evidence>
<sequence>MNFFIVGGQRCGTTWLYDALDSHNEICMAKPVRPEPKYFLKDKEEIDKQEYLTKYFDLTYGCLGEKSTSYYETEAAALNIKDTFPDAKIVFCLRNPVDRAISNYFFSKQNGLESRDIESALFTDVEVKQSFSTSVSPFDYLSRGFYSKYIEYYVSVFGKENVYVTILEDLVSNHEKFVGLLEFIGVSSNMDLISVPNRQLNESKKEAYSTENVRTRLVELYRPEVERVSKYADIQHWTDFVG</sequence>
<dbReference type="InterPro" id="IPR000863">
    <property type="entry name" value="Sulfotransferase_dom"/>
</dbReference>
<dbReference type="GO" id="GO:0008146">
    <property type="term" value="F:sulfotransferase activity"/>
    <property type="evidence" value="ECO:0007669"/>
    <property type="project" value="InterPro"/>
</dbReference>
<evidence type="ECO:0000259" key="3">
    <source>
        <dbReference type="Pfam" id="PF00685"/>
    </source>
</evidence>
<evidence type="ECO:0000313" key="4">
    <source>
        <dbReference type="EMBL" id="SHH75526.1"/>
    </source>
</evidence>
<dbReference type="EMBL" id="FQXG01000004">
    <property type="protein sequence ID" value="SHH75526.1"/>
    <property type="molecule type" value="Genomic_DNA"/>
</dbReference>
<evidence type="ECO:0000313" key="5">
    <source>
        <dbReference type="Proteomes" id="UP000184268"/>
    </source>
</evidence>
<dbReference type="Gene3D" id="3.40.50.300">
    <property type="entry name" value="P-loop containing nucleotide triphosphate hydrolases"/>
    <property type="match status" value="1"/>
</dbReference>
<dbReference type="Proteomes" id="UP000184268">
    <property type="component" value="Unassembled WGS sequence"/>
</dbReference>